<dbReference type="OMA" id="ANWLYSH"/>
<evidence type="ECO:0000313" key="2">
    <source>
        <dbReference type="EMBL" id="QPS11081.1"/>
    </source>
</evidence>
<dbReference type="Pfam" id="PF12532">
    <property type="entry name" value="DUF3732"/>
    <property type="match status" value="1"/>
</dbReference>
<dbReference type="GeneID" id="24118033"/>
<proteinExistence type="predicted"/>
<evidence type="ECO:0000313" key="3">
    <source>
        <dbReference type="Proteomes" id="UP000594778"/>
    </source>
</evidence>
<gene>
    <name evidence="2" type="ORF">I6G66_14230</name>
</gene>
<protein>
    <submittedName>
        <fullName evidence="2">DUF3732 domain-containing protein</fullName>
    </submittedName>
</protein>
<evidence type="ECO:0000256" key="1">
    <source>
        <dbReference type="SAM" id="Coils"/>
    </source>
</evidence>
<keyword evidence="1" id="KW-0175">Coiled coil</keyword>
<dbReference type="InterPro" id="IPR022205">
    <property type="entry name" value="DUF3732"/>
</dbReference>
<feature type="coiled-coil region" evidence="1">
    <location>
        <begin position="359"/>
        <end position="386"/>
    </location>
</feature>
<sequence>MSNIQISNILLWQKDQQFRNLEFRHNHVNVITGDAGKGKSSILFIIDYCLLASETKGISKTNIDSKVDWYGIRLTIDGKELVIARPSEAQQDRDRAYFSEDGIIPERPTPNIRIDNLKRVLNKAFGIDPELKVPYGGKFIQAGQKVSFRNFLAHCYQDQTTIIAPDYLYIRPSDGRYQEGIERTFRMAIGAENVKTALARSQLADLERKKAAQARKQGIYDKAVHAFSDELEQLGREAMSFGLVDNFPDTPTEQINALRLALDMADILPAQLYEEDRIEAEIFELRTKNRRLVAFVENGDHHKGALRNMADALKPASIFDADLEQVFPSFLAHQVVSRLQRELNDIQRTIRSRDTFPFLKEVQTLIDDNERRIVDLRARQAELQQSQAMRRSPQTYHRYLGRLESKLELYARRDDLRQPVINDDLDAPIRELQEAVDANLQKTAHTKEELNRRINARLTRLKLKGYEGFFAHLAERERLITLYSPDLSQTEKMPDIGSASNYLYLHVAYFLALHEIAKLQRVPWMPSFLVLDQPSTPYWTDGKPTDDIVSLDVVLSELNGFVKEMDAHGGFQIIVLEHIEETHWTGLGLERFHLVDRELREDYGLILRRPASPAKE</sequence>
<dbReference type="Proteomes" id="UP000594778">
    <property type="component" value="Chromosome"/>
</dbReference>
<dbReference type="EMBL" id="CP065668">
    <property type="protein sequence ID" value="QPS11081.1"/>
    <property type="molecule type" value="Genomic_DNA"/>
</dbReference>
<dbReference type="AlphaFoldDB" id="A0A7T2W1A4"/>
<dbReference type="Gene3D" id="3.40.50.300">
    <property type="entry name" value="P-loop containing nucleotide triphosphate hydrolases"/>
    <property type="match status" value="1"/>
</dbReference>
<dbReference type="RefSeq" id="WP_012203678.1">
    <property type="nucleotide sequence ID" value="NZ_CANENH010000005.1"/>
</dbReference>
<dbReference type="InterPro" id="IPR027417">
    <property type="entry name" value="P-loop_NTPase"/>
</dbReference>
<accession>A0A7T2W1A4</accession>
<dbReference type="SUPFAM" id="SSF52540">
    <property type="entry name" value="P-loop containing nucleoside triphosphate hydrolases"/>
    <property type="match status" value="1"/>
</dbReference>
<organism evidence="2 3">
    <name type="scientific">Delftia acidovorans</name>
    <name type="common">Pseudomonas acidovorans</name>
    <name type="synonym">Comamonas acidovorans</name>
    <dbReference type="NCBI Taxonomy" id="80866"/>
    <lineage>
        <taxon>Bacteria</taxon>
        <taxon>Pseudomonadati</taxon>
        <taxon>Pseudomonadota</taxon>
        <taxon>Betaproteobacteria</taxon>
        <taxon>Burkholderiales</taxon>
        <taxon>Comamonadaceae</taxon>
        <taxon>Delftia</taxon>
    </lineage>
</organism>
<name>A0A7T2W1A4_DELAC</name>
<reference evidence="2 3" key="1">
    <citation type="submission" date="2020-12" db="EMBL/GenBank/DDBJ databases">
        <title>FDA dAtabase for Regulatory Grade micrObial Sequences (FDA-ARGOS): Supporting development and validation of Infectious Disease Dx tests.</title>
        <authorList>
            <person name="Sproer C."/>
            <person name="Gronow S."/>
            <person name="Severitt S."/>
            <person name="Schroder I."/>
            <person name="Tallon L."/>
            <person name="Sadzewicz L."/>
            <person name="Zhao X."/>
            <person name="Boylan J."/>
            <person name="Ott S."/>
            <person name="Bowen H."/>
            <person name="Vavikolanu K."/>
            <person name="Mehta A."/>
            <person name="Aluvathingal J."/>
            <person name="Nadendla S."/>
            <person name="Lowell S."/>
            <person name="Myers T."/>
            <person name="Yan Y."/>
            <person name="Sichtig H."/>
        </authorList>
    </citation>
    <scope>NUCLEOTIDE SEQUENCE [LARGE SCALE GENOMIC DNA]</scope>
    <source>
        <strain evidence="2 3">FDAARGOS_909</strain>
    </source>
</reference>